<dbReference type="EMBL" id="SOYY01000011">
    <property type="protein sequence ID" value="KAA0715121.1"/>
    <property type="molecule type" value="Genomic_DNA"/>
</dbReference>
<dbReference type="Gene3D" id="3.30.1370.210">
    <property type="match status" value="2"/>
</dbReference>
<gene>
    <name evidence="15" type="ORF">E1301_Tti008828</name>
</gene>
<dbReference type="PROSITE" id="PS50103">
    <property type="entry name" value="ZF_C3H1"/>
    <property type="match status" value="3"/>
</dbReference>
<dbReference type="PROSITE" id="PS50918">
    <property type="entry name" value="WWE"/>
    <property type="match status" value="1"/>
</dbReference>
<name>A0A5A9P1V0_9TELE</name>
<keyword evidence="6" id="KW-0677">Repeat</keyword>
<feature type="domain" description="PARP catalytic" evidence="14">
    <location>
        <begin position="471"/>
        <end position="663"/>
    </location>
</feature>
<dbReference type="SUPFAM" id="SSF56399">
    <property type="entry name" value="ADP-ribosylation"/>
    <property type="match status" value="1"/>
</dbReference>
<dbReference type="SUPFAM" id="SSF117839">
    <property type="entry name" value="WWE domain"/>
    <property type="match status" value="1"/>
</dbReference>
<dbReference type="InterPro" id="IPR000571">
    <property type="entry name" value="Znf_CCCH"/>
</dbReference>
<reference evidence="15 16" key="1">
    <citation type="journal article" date="2019" name="Mol. Ecol. Resour.">
        <title>Chromosome-level genome assembly of Triplophysa tibetana, a fish adapted to the harsh high-altitude environment of the Tibetan Plateau.</title>
        <authorList>
            <person name="Yang X."/>
            <person name="Liu H."/>
            <person name="Ma Z."/>
            <person name="Zou Y."/>
            <person name="Zou M."/>
            <person name="Mao Y."/>
            <person name="Li X."/>
            <person name="Wang H."/>
            <person name="Chen T."/>
            <person name="Wang W."/>
            <person name="Yang R."/>
        </authorList>
    </citation>
    <scope>NUCLEOTIDE SEQUENCE [LARGE SCALE GENOMIC DNA]</scope>
    <source>
        <strain evidence="15">TTIB1903HZAU</strain>
        <tissue evidence="15">Muscle</tissue>
    </source>
</reference>
<proteinExistence type="inferred from homology"/>
<dbReference type="GO" id="GO:0003950">
    <property type="term" value="F:NAD+ poly-ADP-ribosyltransferase activity"/>
    <property type="evidence" value="ECO:0007669"/>
    <property type="project" value="InterPro"/>
</dbReference>
<dbReference type="InterPro" id="IPR037197">
    <property type="entry name" value="WWE_dom_sf"/>
</dbReference>
<evidence type="ECO:0000256" key="1">
    <source>
        <dbReference type="ARBA" id="ARBA00004123"/>
    </source>
</evidence>
<dbReference type="AlphaFoldDB" id="A0A5A9P1V0"/>
<evidence type="ECO:0000256" key="11">
    <source>
        <dbReference type="PROSITE-ProRule" id="PRU00723"/>
    </source>
</evidence>
<dbReference type="Proteomes" id="UP000324632">
    <property type="component" value="Chromosome 11"/>
</dbReference>
<evidence type="ECO:0000256" key="8">
    <source>
        <dbReference type="ARBA" id="ARBA00022833"/>
    </source>
</evidence>
<dbReference type="InterPro" id="IPR056226">
    <property type="entry name" value="WH_PARP12"/>
</dbReference>
<dbReference type="Pfam" id="PF02825">
    <property type="entry name" value="WWE"/>
    <property type="match status" value="1"/>
</dbReference>
<keyword evidence="4" id="KW-0597">Phosphoprotein</keyword>
<feature type="zinc finger region" description="C3H1-type" evidence="11">
    <location>
        <begin position="176"/>
        <end position="198"/>
    </location>
</feature>
<evidence type="ECO:0000256" key="10">
    <source>
        <dbReference type="ARBA" id="ARBA00024347"/>
    </source>
</evidence>
<dbReference type="Gene3D" id="3.30.720.50">
    <property type="match status" value="1"/>
</dbReference>
<evidence type="ECO:0000256" key="3">
    <source>
        <dbReference type="ARBA" id="ARBA00022490"/>
    </source>
</evidence>
<evidence type="ECO:0000259" key="14">
    <source>
        <dbReference type="PROSITE" id="PS51059"/>
    </source>
</evidence>
<evidence type="ECO:0000256" key="4">
    <source>
        <dbReference type="ARBA" id="ARBA00022553"/>
    </source>
</evidence>
<comment type="caution">
    <text evidence="15">The sequence shown here is derived from an EMBL/GenBank/DDBJ whole genome shotgun (WGS) entry which is preliminary data.</text>
</comment>
<dbReference type="SMART" id="SM00356">
    <property type="entry name" value="ZnF_C3H1"/>
    <property type="match status" value="3"/>
</dbReference>
<comment type="similarity">
    <text evidence="10">Belongs to the ARTD/PARP family.</text>
</comment>
<evidence type="ECO:0000313" key="16">
    <source>
        <dbReference type="Proteomes" id="UP000324632"/>
    </source>
</evidence>
<dbReference type="PROSITE" id="PS51059">
    <property type="entry name" value="PARP_CATALYTIC"/>
    <property type="match status" value="1"/>
</dbReference>
<feature type="domain" description="C3H1-type" evidence="12">
    <location>
        <begin position="176"/>
        <end position="198"/>
    </location>
</feature>
<sequence length="663" mass="75603">MSSAVAKHIFTFLCKNEGCSDYGKVDKSLRQSFTVADEVLSMVLDDQEKFAIKEDEDSNTNKSVLGAKSLIIAKTSLRVCKNDKCVGCEELHLCRYLVCGNCRFGAKCKKSHDLGSAYNLALLKKHDLQGFTSGELFQLLLQNDHSLLPEVCFHYNKGNGEHGSCKFKTSCTSLHLCQHFLQEDCKFGASCKRAHAFDANAEKILNGRGIGPENKRNLQKIYRNRLLITSSKDRPVKKRELAAPPVVRERTRQKSSISVSEADQSEICLYFLRSGCSFKDKCVRVHHHLPYKWQILQADGVTWSDLPNEDEVEKAFCNPDSDMSITPTSSGHQIVNFISMTCGGSSVRRLSTASSVAKPPHFILTTQWLWYWRNDEEDWMEYGKGDNTKLVTSVTSETLEKIYLSDNDKEVPFDSDKHQYILTFKGMYQRNLKFKTVREIRRRPRFVSAQDAKGKIKGSESSDSSALSVEVPSYWDKGSLPSLTYMLVPLQRSSKEYLRVSSLFSRTMPRCTIHSIEIVQNLSLWRVFQWQKEQMTGRNKGKEVAQRQLFHGTNEDVIEPICQQNFDWRVCGSHGTLYGKGSYFARDASYSDKYIQSRTNKKKMFLVQVLVGEFTRGQSSLVRPPAKNSKSFYDSCVDSETNPAIFVVFEKFQVYPEFIIEYS</sequence>
<dbReference type="GO" id="GO:0005737">
    <property type="term" value="C:cytoplasm"/>
    <property type="evidence" value="ECO:0007669"/>
    <property type="project" value="UniProtKB-SubCell"/>
</dbReference>
<dbReference type="InterPro" id="IPR012317">
    <property type="entry name" value="Poly(ADP-ribose)pol_cat_dom"/>
</dbReference>
<dbReference type="OrthoDB" id="6133115at2759"/>
<evidence type="ECO:0000259" key="12">
    <source>
        <dbReference type="PROSITE" id="PS50103"/>
    </source>
</evidence>
<dbReference type="CDD" id="cd01439">
    <property type="entry name" value="TCCD_inducible_PARP_like"/>
    <property type="match status" value="1"/>
</dbReference>
<feature type="domain" description="C3H1-type" evidence="12">
    <location>
        <begin position="262"/>
        <end position="290"/>
    </location>
</feature>
<organism evidence="15 16">
    <name type="scientific">Triplophysa tibetana</name>
    <dbReference type="NCBI Taxonomy" id="1572043"/>
    <lineage>
        <taxon>Eukaryota</taxon>
        <taxon>Metazoa</taxon>
        <taxon>Chordata</taxon>
        <taxon>Craniata</taxon>
        <taxon>Vertebrata</taxon>
        <taxon>Euteleostomi</taxon>
        <taxon>Actinopterygii</taxon>
        <taxon>Neopterygii</taxon>
        <taxon>Teleostei</taxon>
        <taxon>Ostariophysi</taxon>
        <taxon>Cypriniformes</taxon>
        <taxon>Nemacheilidae</taxon>
        <taxon>Triplophysa</taxon>
    </lineage>
</organism>
<keyword evidence="8 11" id="KW-0862">Zinc</keyword>
<dbReference type="PANTHER" id="PTHR45740">
    <property type="entry name" value="POLY [ADP-RIBOSE] POLYMERASE"/>
    <property type="match status" value="1"/>
</dbReference>
<evidence type="ECO:0000259" key="13">
    <source>
        <dbReference type="PROSITE" id="PS50918"/>
    </source>
</evidence>
<dbReference type="GO" id="GO:1990404">
    <property type="term" value="F:NAD+-protein mono-ADP-ribosyltransferase activity"/>
    <property type="evidence" value="ECO:0007669"/>
    <property type="project" value="TreeGrafter"/>
</dbReference>
<dbReference type="Pfam" id="PF23466">
    <property type="entry name" value="WWE_4"/>
    <property type="match status" value="1"/>
</dbReference>
<dbReference type="Pfam" id="PF25261">
    <property type="entry name" value="zf-CCCH_PARP12"/>
    <property type="match status" value="1"/>
</dbReference>
<evidence type="ECO:0000313" key="15">
    <source>
        <dbReference type="EMBL" id="KAA0715121.1"/>
    </source>
</evidence>
<keyword evidence="9" id="KW-0539">Nucleus</keyword>
<evidence type="ECO:0000256" key="6">
    <source>
        <dbReference type="ARBA" id="ARBA00022737"/>
    </source>
</evidence>
<feature type="domain" description="WWE" evidence="13">
    <location>
        <begin position="355"/>
        <end position="442"/>
    </location>
</feature>
<comment type="subcellular location">
    <subcellularLocation>
        <location evidence="2">Cytoplasm</location>
    </subcellularLocation>
    <subcellularLocation>
        <location evidence="1">Nucleus</location>
    </subcellularLocation>
</comment>
<feature type="domain" description="C3H1-type" evidence="12">
    <location>
        <begin position="93"/>
        <end position="115"/>
    </location>
</feature>
<protein>
    <submittedName>
        <fullName evidence="15">Poly [ADP-ribose] polymerase 12</fullName>
    </submittedName>
</protein>
<dbReference type="Gene3D" id="3.90.228.10">
    <property type="match status" value="1"/>
</dbReference>
<dbReference type="Pfam" id="PF00644">
    <property type="entry name" value="PARP"/>
    <property type="match status" value="1"/>
</dbReference>
<feature type="zinc finger region" description="C3H1-type" evidence="11">
    <location>
        <begin position="262"/>
        <end position="290"/>
    </location>
</feature>
<keyword evidence="3" id="KW-0963">Cytoplasm</keyword>
<evidence type="ECO:0000256" key="5">
    <source>
        <dbReference type="ARBA" id="ARBA00022723"/>
    </source>
</evidence>
<feature type="zinc finger region" description="C3H1-type" evidence="11">
    <location>
        <begin position="93"/>
        <end position="115"/>
    </location>
</feature>
<keyword evidence="16" id="KW-1185">Reference proteome</keyword>
<evidence type="ECO:0000256" key="9">
    <source>
        <dbReference type="ARBA" id="ARBA00023242"/>
    </source>
</evidence>
<keyword evidence="7 11" id="KW-0863">Zinc-finger</keyword>
<dbReference type="InterPro" id="IPR004170">
    <property type="entry name" value="WWE_dom"/>
</dbReference>
<dbReference type="InterPro" id="IPR051712">
    <property type="entry name" value="ARTD-AVP"/>
</dbReference>
<dbReference type="InterPro" id="IPR057602">
    <property type="entry name" value="Zfn-CCCH_PARP12"/>
</dbReference>
<dbReference type="PANTHER" id="PTHR45740:SF6">
    <property type="entry name" value="PROTEIN MONO-ADP-RIBOSYLTRANSFERASE PARP12"/>
    <property type="match status" value="1"/>
</dbReference>
<dbReference type="GO" id="GO:0005634">
    <property type="term" value="C:nucleus"/>
    <property type="evidence" value="ECO:0007669"/>
    <property type="project" value="UniProtKB-SubCell"/>
</dbReference>
<dbReference type="GO" id="GO:0008270">
    <property type="term" value="F:zinc ion binding"/>
    <property type="evidence" value="ECO:0007669"/>
    <property type="project" value="UniProtKB-KW"/>
</dbReference>
<evidence type="ECO:0000256" key="2">
    <source>
        <dbReference type="ARBA" id="ARBA00004496"/>
    </source>
</evidence>
<dbReference type="Pfam" id="PF24356">
    <property type="entry name" value="WHD_PARP12"/>
    <property type="match status" value="1"/>
</dbReference>
<accession>A0A5A9P1V0</accession>
<keyword evidence="5 11" id="KW-0479">Metal-binding</keyword>
<evidence type="ECO:0000256" key="7">
    <source>
        <dbReference type="ARBA" id="ARBA00022771"/>
    </source>
</evidence>